<evidence type="ECO:0000313" key="2">
    <source>
        <dbReference type="EMBL" id="XBX82120.1"/>
    </source>
</evidence>
<accession>A0AAU7W5V3</accession>
<dbReference type="InterPro" id="IPR005247">
    <property type="entry name" value="YbhB_YbcL/LppC-like"/>
</dbReference>
<dbReference type="NCBIfam" id="TIGR00481">
    <property type="entry name" value="YbhB/YbcL family Raf kinase inhibitor-like protein"/>
    <property type="match status" value="1"/>
</dbReference>
<name>A0AAU7W5V3_9MICO</name>
<dbReference type="CDD" id="cd00865">
    <property type="entry name" value="PEBP_bact_arch"/>
    <property type="match status" value="1"/>
</dbReference>
<keyword evidence="2" id="KW-0649">Protein kinase inhibitor</keyword>
<evidence type="ECO:0000256" key="1">
    <source>
        <dbReference type="ARBA" id="ARBA00007120"/>
    </source>
</evidence>
<dbReference type="PANTHER" id="PTHR30289:SF1">
    <property type="entry name" value="PEBP (PHOSPHATIDYLETHANOLAMINE-BINDING PROTEIN) FAMILY PROTEIN"/>
    <property type="match status" value="1"/>
</dbReference>
<dbReference type="GO" id="GO:0004860">
    <property type="term" value="F:protein kinase inhibitor activity"/>
    <property type="evidence" value="ECO:0007669"/>
    <property type="project" value="UniProtKB-KW"/>
</dbReference>
<protein>
    <submittedName>
        <fullName evidence="2">YbhB/YbcL family Raf kinase inhibitor-like protein</fullName>
    </submittedName>
</protein>
<gene>
    <name evidence="2" type="ORF">ABIQ69_16135</name>
</gene>
<dbReference type="PANTHER" id="PTHR30289">
    <property type="entry name" value="UNCHARACTERIZED PROTEIN YBCL-RELATED"/>
    <property type="match status" value="1"/>
</dbReference>
<dbReference type="SUPFAM" id="SSF49777">
    <property type="entry name" value="PEBP-like"/>
    <property type="match status" value="1"/>
</dbReference>
<dbReference type="RefSeq" id="WP_350348141.1">
    <property type="nucleotide sequence ID" value="NZ_CP158374.1"/>
</dbReference>
<sequence>MFSYDPYAELQSLRPVEPFAVTSTDFTDGQELPRVAWGASAGGEDRSPQLAWGGFPEATRSFAVTCFDPDAPTASGWWHWAVANIPADVSSLPADAGAAGGAGLPHGALALPNEARLAQYSGPTPPARTGVHRYVFVVHALDVERLDLDGDATPAQLGFHAFFHALGRAGITGTASGD</sequence>
<reference evidence="2" key="1">
    <citation type="submission" date="2024-05" db="EMBL/GenBank/DDBJ databases">
        <authorList>
            <person name="Yu L."/>
        </authorList>
    </citation>
    <scope>NUCLEOTIDE SEQUENCE</scope>
    <source>
        <strain evidence="2">G08B096</strain>
    </source>
</reference>
<dbReference type="EMBL" id="CP158374">
    <property type="protein sequence ID" value="XBX82120.1"/>
    <property type="molecule type" value="Genomic_DNA"/>
</dbReference>
<comment type="similarity">
    <text evidence="1">Belongs to the UPF0098 family.</text>
</comment>
<dbReference type="Gene3D" id="3.90.280.10">
    <property type="entry name" value="PEBP-like"/>
    <property type="match status" value="1"/>
</dbReference>
<dbReference type="InterPro" id="IPR008914">
    <property type="entry name" value="PEBP"/>
</dbReference>
<dbReference type="AlphaFoldDB" id="A0AAU7W5V3"/>
<dbReference type="InterPro" id="IPR036610">
    <property type="entry name" value="PEBP-like_sf"/>
</dbReference>
<dbReference type="Pfam" id="PF01161">
    <property type="entry name" value="PBP"/>
    <property type="match status" value="1"/>
</dbReference>
<organism evidence="2">
    <name type="scientific">Agromyces sp. G08B096</name>
    <dbReference type="NCBI Taxonomy" id="3156399"/>
    <lineage>
        <taxon>Bacteria</taxon>
        <taxon>Bacillati</taxon>
        <taxon>Actinomycetota</taxon>
        <taxon>Actinomycetes</taxon>
        <taxon>Micrococcales</taxon>
        <taxon>Microbacteriaceae</taxon>
        <taxon>Agromyces</taxon>
    </lineage>
</organism>
<proteinExistence type="inferred from homology"/>